<dbReference type="HOGENOM" id="CLU_134523_0_0_1"/>
<dbReference type="KEGG" id="tmn:UCRPA7_1038"/>
<keyword evidence="2" id="KW-1185">Reference proteome</keyword>
<organism evidence="1 2">
    <name type="scientific">Phaeoacremonium minimum (strain UCR-PA7)</name>
    <name type="common">Esca disease fungus</name>
    <name type="synonym">Togninia minima</name>
    <dbReference type="NCBI Taxonomy" id="1286976"/>
    <lineage>
        <taxon>Eukaryota</taxon>
        <taxon>Fungi</taxon>
        <taxon>Dikarya</taxon>
        <taxon>Ascomycota</taxon>
        <taxon>Pezizomycotina</taxon>
        <taxon>Sordariomycetes</taxon>
        <taxon>Sordariomycetidae</taxon>
        <taxon>Togniniales</taxon>
        <taxon>Togniniaceae</taxon>
        <taxon>Phaeoacremonium</taxon>
    </lineage>
</organism>
<dbReference type="AlphaFoldDB" id="R8BVW8"/>
<proteinExistence type="predicted"/>
<accession>R8BVW8</accession>
<name>R8BVW8_PHAM7</name>
<dbReference type="OrthoDB" id="5945798at2759"/>
<evidence type="ECO:0000313" key="2">
    <source>
        <dbReference type="Proteomes" id="UP000014074"/>
    </source>
</evidence>
<dbReference type="EMBL" id="KB932820">
    <property type="protein sequence ID" value="EOO03531.1"/>
    <property type="molecule type" value="Genomic_DNA"/>
</dbReference>
<protein>
    <submittedName>
        <fullName evidence="1">Putative zinc mynd-type domain containing protein</fullName>
    </submittedName>
</protein>
<dbReference type="Proteomes" id="UP000014074">
    <property type="component" value="Unassembled WGS sequence"/>
</dbReference>
<gene>
    <name evidence="1" type="ORF">UCRPA7_1038</name>
</gene>
<dbReference type="RefSeq" id="XP_007911817.1">
    <property type="nucleotide sequence ID" value="XM_007913626.1"/>
</dbReference>
<evidence type="ECO:0000313" key="1">
    <source>
        <dbReference type="EMBL" id="EOO03531.1"/>
    </source>
</evidence>
<dbReference type="eggNOG" id="ENOG502QR5D">
    <property type="taxonomic scope" value="Eukaryota"/>
</dbReference>
<reference evidence="2" key="1">
    <citation type="journal article" date="2013" name="Genome Announc.">
        <title>Draft genome sequence of the ascomycete Phaeoacremonium aleophilum strain UCR-PA7, a causal agent of the esca disease complex in grapevines.</title>
        <authorList>
            <person name="Blanco-Ulate B."/>
            <person name="Rolshausen P."/>
            <person name="Cantu D."/>
        </authorList>
    </citation>
    <scope>NUCLEOTIDE SEQUENCE [LARGE SCALE GENOMIC DNA]</scope>
    <source>
        <strain evidence="2">UCR-PA7</strain>
    </source>
</reference>
<sequence>MAPILDFNNRALYPSFVDLPEDEPTSTGNDATDNDWCLLAQVKDDMTINKPTLVLTDRDGAPFAMVFEGLGRDDLDLKALGLKKGATAVVPRAKRTKPAEEGKRGFACQVKGWSEGGHKSDCKIFKAVNDIWK</sequence>
<dbReference type="GeneID" id="19321149"/>